<gene>
    <name evidence="2" type="ORF">OMW55_05415</name>
</gene>
<dbReference type="RefSeq" id="WP_264881410.1">
    <property type="nucleotide sequence ID" value="NZ_JAPDOB010000001.1"/>
</dbReference>
<protein>
    <recommendedName>
        <fullName evidence="4">Lipoprotein</fullName>
    </recommendedName>
</protein>
<evidence type="ECO:0008006" key="4">
    <source>
        <dbReference type="Google" id="ProtNLM"/>
    </source>
</evidence>
<dbReference type="Proteomes" id="UP001526246">
    <property type="component" value="Unassembled WGS sequence"/>
</dbReference>
<proteinExistence type="predicted"/>
<dbReference type="EMBL" id="JAPDOB010000001">
    <property type="protein sequence ID" value="MCW3797246.1"/>
    <property type="molecule type" value="Genomic_DNA"/>
</dbReference>
<keyword evidence="3" id="KW-1185">Reference proteome</keyword>
<keyword evidence="1" id="KW-0732">Signal</keyword>
<organism evidence="2 3">
    <name type="scientific">Sphingomonas arvum</name>
    <dbReference type="NCBI Taxonomy" id="2992113"/>
    <lineage>
        <taxon>Bacteria</taxon>
        <taxon>Pseudomonadati</taxon>
        <taxon>Pseudomonadota</taxon>
        <taxon>Alphaproteobacteria</taxon>
        <taxon>Sphingomonadales</taxon>
        <taxon>Sphingomonadaceae</taxon>
        <taxon>Sphingomonas</taxon>
    </lineage>
</organism>
<feature type="chain" id="PRO_5047057198" description="Lipoprotein" evidence="1">
    <location>
        <begin position="23"/>
        <end position="262"/>
    </location>
</feature>
<evidence type="ECO:0000256" key="1">
    <source>
        <dbReference type="SAM" id="SignalP"/>
    </source>
</evidence>
<evidence type="ECO:0000313" key="3">
    <source>
        <dbReference type="Proteomes" id="UP001526246"/>
    </source>
</evidence>
<feature type="signal peptide" evidence="1">
    <location>
        <begin position="1"/>
        <end position="22"/>
    </location>
</feature>
<reference evidence="2 3" key="1">
    <citation type="submission" date="2022-10" db="EMBL/GenBank/DDBJ databases">
        <title>Sphingomonas sp.</title>
        <authorList>
            <person name="Jin C."/>
        </authorList>
    </citation>
    <scope>NUCLEOTIDE SEQUENCE [LARGE SCALE GENOMIC DNA]</scope>
    <source>
        <strain evidence="2 3">BN140010</strain>
    </source>
</reference>
<dbReference type="PROSITE" id="PS51257">
    <property type="entry name" value="PROKAR_LIPOPROTEIN"/>
    <property type="match status" value="1"/>
</dbReference>
<comment type="caution">
    <text evidence="2">The sequence shown here is derived from an EMBL/GenBank/DDBJ whole genome shotgun (WGS) entry which is preliminary data.</text>
</comment>
<sequence>MRRSLVLAAVAASLMTSGCVQTRQFADLQFAPPQGDYKLLVLRPDVQVGSVTTGGLVEPRADWTEQARANVIAALRAQQGGRGGQTLILERRDSLPGIPAEQVAEIERLNAAVSQSIALHKYSGATLPTKRRRGLEWTLGQDAVRFGQRTGYDYALFLHAEDSFASTGRVALQVLGIAGCAIGFCAPNIGGAGQFAYASLVDLRTGEVVWFNVLQAGSQIAGIKMGDIRTPQGSAQMVDRLLGRMKAGREVRRAQAAARRAQ</sequence>
<evidence type="ECO:0000313" key="2">
    <source>
        <dbReference type="EMBL" id="MCW3797246.1"/>
    </source>
</evidence>
<name>A0ABT3JEK3_9SPHN</name>
<accession>A0ABT3JEK3</accession>